<feature type="compositionally biased region" description="Polar residues" evidence="1">
    <location>
        <begin position="645"/>
        <end position="659"/>
    </location>
</feature>
<feature type="compositionally biased region" description="Low complexity" evidence="1">
    <location>
        <begin position="742"/>
        <end position="760"/>
    </location>
</feature>
<name>A0A286UJQ3_9AGAM</name>
<comment type="caution">
    <text evidence="2">The sequence shown here is derived from an EMBL/GenBank/DDBJ whole genome shotgun (WGS) entry which is preliminary data.</text>
</comment>
<evidence type="ECO:0000256" key="1">
    <source>
        <dbReference type="SAM" id="MobiDB-lite"/>
    </source>
</evidence>
<feature type="compositionally biased region" description="Polar residues" evidence="1">
    <location>
        <begin position="706"/>
        <end position="724"/>
    </location>
</feature>
<feature type="region of interest" description="Disordered" evidence="1">
    <location>
        <begin position="706"/>
        <end position="760"/>
    </location>
</feature>
<protein>
    <submittedName>
        <fullName evidence="2">Uncharacterized protein</fullName>
    </submittedName>
</protein>
<sequence length="901" mass="98695">MASAATLTMMNRPGPSPSSSRSIWNVYRPDPANPPSTRSSVLYTPSEFTFNASWSPLTDVEFGAQVYRSHSQLSRILVGDQKHPHHSRNAHQRRPQHHYRAIATQRKRVVEDDRVSHLDFGSDSEGSDAETINLKDNKDKDKDKDKDKTGDRGSAEDKQGVQRLEQEEVDEGFYDFDEHFDGLDYNATEAFLYYYTSDDDYYASATTSAATATTSKADPRAETNAAYLASYGYTNGLGYERELGYGVGLGLTRKQSTSMDVKKPPPLMTKKTSDVKVRPPVFARAVVRRISSVQALRRIQQDIVPITPSEVLLNPYAFAYALCDKVGIDKGDKLRTNPHAAWEDEYWAELEEDESDRNDDYNESILDLTEANDRDQDEAIEEEDWQAYTDVGVEFPPTSPTTPTTLASSARNSWLEHAGTRAQAARHARMAITLRFPNVPSHVPFPSSTPDTAIVDQQNFIRDCSASANFSNSSSAPASIRSTPIDPVLTPTPAVTPPLRLSAIYPHECVPRYRPLSDPPPYTADAPPPLPPTSALDSFDRGVNGADVSADTETIIGEQERQPMDMSETQSDSRPQSPEGNRGTFGPVRLSEILGPPPSNLIHSSTPDSAERAEVDDNVSPLPRSVSPIYTLHGAVISPRPTFPPTSHRSALSFPRSPTESISTLATLTSFSATSDATITTPGGVSSPIRFPFIRPQETIEYASTSGNNMASSRNGDSNNNTANKRPLPVPPPPLLRPNGNTPITPITPSSDSSASVYSVPHSTDVKARRKRRAGVDALDVLDADAEIEDVEADGEGGWISVRVSESEEIPITLAPVRSSHFHAAYPSQSISNFSMSSSSILQLPQQQGGITETEVDISRLPWEAPKMTVGRRQPSPFRRLATLSRRFAPGNNVNGSRDRS</sequence>
<accession>A0A286UJQ3</accession>
<dbReference type="EMBL" id="NBII01000004">
    <property type="protein sequence ID" value="PAV19856.1"/>
    <property type="molecule type" value="Genomic_DNA"/>
</dbReference>
<dbReference type="Proteomes" id="UP000217199">
    <property type="component" value="Unassembled WGS sequence"/>
</dbReference>
<dbReference type="AlphaFoldDB" id="A0A286UJQ3"/>
<proteinExistence type="predicted"/>
<keyword evidence="3" id="KW-1185">Reference proteome</keyword>
<reference evidence="2 3" key="1">
    <citation type="journal article" date="2017" name="Mol. Ecol.">
        <title>Comparative and population genomic landscape of Phellinus noxius: A hypervariable fungus causing root rot in trees.</title>
        <authorList>
            <person name="Chung C.L."/>
            <person name="Lee T.J."/>
            <person name="Akiba M."/>
            <person name="Lee H.H."/>
            <person name="Kuo T.H."/>
            <person name="Liu D."/>
            <person name="Ke H.M."/>
            <person name="Yokoi T."/>
            <person name="Roa M.B."/>
            <person name="Lu M.J."/>
            <person name="Chang Y.Y."/>
            <person name="Ann P.J."/>
            <person name="Tsai J.N."/>
            <person name="Chen C.Y."/>
            <person name="Tzean S.S."/>
            <person name="Ota Y."/>
            <person name="Hattori T."/>
            <person name="Sahashi N."/>
            <person name="Liou R.F."/>
            <person name="Kikuchi T."/>
            <person name="Tsai I.J."/>
        </authorList>
    </citation>
    <scope>NUCLEOTIDE SEQUENCE [LARGE SCALE GENOMIC DNA]</scope>
    <source>
        <strain evidence="2 3">FFPRI411160</strain>
    </source>
</reference>
<feature type="compositionally biased region" description="Polar residues" evidence="1">
    <location>
        <begin position="567"/>
        <end position="579"/>
    </location>
</feature>
<feature type="region of interest" description="Disordered" evidence="1">
    <location>
        <begin position="1"/>
        <end position="28"/>
    </location>
</feature>
<gene>
    <name evidence="2" type="ORF">PNOK_0479000</name>
</gene>
<organism evidence="2 3">
    <name type="scientific">Pyrrhoderma noxium</name>
    <dbReference type="NCBI Taxonomy" id="2282107"/>
    <lineage>
        <taxon>Eukaryota</taxon>
        <taxon>Fungi</taxon>
        <taxon>Dikarya</taxon>
        <taxon>Basidiomycota</taxon>
        <taxon>Agaricomycotina</taxon>
        <taxon>Agaricomycetes</taxon>
        <taxon>Hymenochaetales</taxon>
        <taxon>Hymenochaetaceae</taxon>
        <taxon>Pyrrhoderma</taxon>
    </lineage>
</organism>
<feature type="region of interest" description="Disordered" evidence="1">
    <location>
        <begin position="79"/>
        <end position="98"/>
    </location>
</feature>
<evidence type="ECO:0000313" key="3">
    <source>
        <dbReference type="Proteomes" id="UP000217199"/>
    </source>
</evidence>
<feature type="compositionally biased region" description="Basic and acidic residues" evidence="1">
    <location>
        <begin position="133"/>
        <end position="163"/>
    </location>
</feature>
<feature type="compositionally biased region" description="Pro residues" evidence="1">
    <location>
        <begin position="517"/>
        <end position="532"/>
    </location>
</feature>
<feature type="region of interest" description="Disordered" evidence="1">
    <location>
        <begin position="516"/>
        <end position="659"/>
    </location>
</feature>
<dbReference type="InParanoid" id="A0A286UJQ3"/>
<evidence type="ECO:0000313" key="2">
    <source>
        <dbReference type="EMBL" id="PAV19856.1"/>
    </source>
</evidence>
<feature type="region of interest" description="Disordered" evidence="1">
    <location>
        <begin position="117"/>
        <end position="163"/>
    </location>
</feature>
<feature type="compositionally biased region" description="Basic residues" evidence="1">
    <location>
        <begin position="83"/>
        <end position="98"/>
    </location>
</feature>